<sequence length="199" mass="20352">MSNPPEQEPPTTALPKVAAPARRPAERISPASDSVSAVTARLADARRSGADRSGSSRPAPDPAPSSAPKAAAVPSQQPSGPLRAQVQVRWIDPWTVLKVTAAVMVVLFVAWMIGVAVLYALLEAIGVMGKINSGLGDFSTAAADQGGDIVTPGMVFGFSALVGIVNIVLVTALATVGAFIFNLCVDLVGGVEITLADPE</sequence>
<dbReference type="eggNOG" id="COG3266">
    <property type="taxonomic scope" value="Bacteria"/>
</dbReference>
<feature type="transmembrane region" description="Helical" evidence="2">
    <location>
        <begin position="155"/>
        <end position="181"/>
    </location>
</feature>
<reference evidence="4 5" key="1">
    <citation type="journal article" date="2010" name="Stand. Genomic Sci.">
        <title>Complete genome sequence of Segniliparus rotundus type strain (CDC 1076).</title>
        <authorList>
            <person name="Sikorski J."/>
            <person name="Lapidus A."/>
            <person name="Copeland A."/>
            <person name="Misra M."/>
            <person name="Glavina Del Rio T."/>
            <person name="Nolan M."/>
            <person name="Lucas S."/>
            <person name="Chen F."/>
            <person name="Tice H."/>
            <person name="Cheng J.F."/>
            <person name="Jando M."/>
            <person name="Schneider S."/>
            <person name="Bruce D."/>
            <person name="Goodwin L."/>
            <person name="Pitluck S."/>
            <person name="Liolios K."/>
            <person name="Mikhailova N."/>
            <person name="Pati A."/>
            <person name="Ivanova N."/>
            <person name="Mavromatis K."/>
            <person name="Chen A."/>
            <person name="Palaniappan K."/>
            <person name="Chertkov O."/>
            <person name="Land M."/>
            <person name="Hauser L."/>
            <person name="Chang Y.J."/>
            <person name="Jeffries C.D."/>
            <person name="Brettin T."/>
            <person name="Detter J.C."/>
            <person name="Han C."/>
            <person name="Rohde M."/>
            <person name="Goker M."/>
            <person name="Bristow J."/>
            <person name="Eisen J.A."/>
            <person name="Markowitz V."/>
            <person name="Hugenholtz P."/>
            <person name="Kyrpides N.C."/>
            <person name="Klenk H.P."/>
        </authorList>
    </citation>
    <scope>NUCLEOTIDE SEQUENCE [LARGE SCALE GENOMIC DNA]</scope>
    <source>
        <strain evidence="5">ATCC BAA-972 / CDC 1076 / CIP 108378 / DSM 44985 / JCM 13578</strain>
    </source>
</reference>
<evidence type="ECO:0000256" key="1">
    <source>
        <dbReference type="SAM" id="MobiDB-lite"/>
    </source>
</evidence>
<feature type="domain" description="DUF3566" evidence="3">
    <location>
        <begin position="82"/>
        <end position="197"/>
    </location>
</feature>
<dbReference type="EMBL" id="CP001958">
    <property type="protein sequence ID" value="ADG96601.1"/>
    <property type="molecule type" value="Genomic_DNA"/>
</dbReference>
<protein>
    <recommendedName>
        <fullName evidence="3">DUF3566 domain-containing protein</fullName>
    </recommendedName>
</protein>
<feature type="compositionally biased region" description="Low complexity" evidence="1">
    <location>
        <begin position="66"/>
        <end position="79"/>
    </location>
</feature>
<dbReference type="Pfam" id="PF12089">
    <property type="entry name" value="DUF3566"/>
    <property type="match status" value="1"/>
</dbReference>
<keyword evidence="5" id="KW-1185">Reference proteome</keyword>
<keyword evidence="2" id="KW-0812">Transmembrane</keyword>
<keyword evidence="2" id="KW-1133">Transmembrane helix</keyword>
<gene>
    <name evidence="4" type="ordered locus">Srot_0110</name>
</gene>
<dbReference type="InterPro" id="IPR021949">
    <property type="entry name" value="DUF3566_TM"/>
</dbReference>
<accession>D6Z9S4</accession>
<name>D6Z9S4_SEGRD</name>
<evidence type="ECO:0000313" key="5">
    <source>
        <dbReference type="Proteomes" id="UP000002247"/>
    </source>
</evidence>
<proteinExistence type="predicted"/>
<organism evidence="4 5">
    <name type="scientific">Segniliparus rotundus (strain ATCC BAA-972 / CDC 1076 / CIP 108378 / DSM 44985 / JCM 13578)</name>
    <dbReference type="NCBI Taxonomy" id="640132"/>
    <lineage>
        <taxon>Bacteria</taxon>
        <taxon>Bacillati</taxon>
        <taxon>Actinomycetota</taxon>
        <taxon>Actinomycetes</taxon>
        <taxon>Mycobacteriales</taxon>
        <taxon>Segniliparaceae</taxon>
        <taxon>Segniliparus</taxon>
    </lineage>
</organism>
<keyword evidence="2" id="KW-0472">Membrane</keyword>
<evidence type="ECO:0000259" key="3">
    <source>
        <dbReference type="Pfam" id="PF12089"/>
    </source>
</evidence>
<feature type="transmembrane region" description="Helical" evidence="2">
    <location>
        <begin position="99"/>
        <end position="122"/>
    </location>
</feature>
<dbReference type="KEGG" id="srt:Srot_0110"/>
<feature type="region of interest" description="Disordered" evidence="1">
    <location>
        <begin position="1"/>
        <end position="79"/>
    </location>
</feature>
<dbReference type="Proteomes" id="UP000002247">
    <property type="component" value="Chromosome"/>
</dbReference>
<dbReference type="RefSeq" id="WP_013137057.1">
    <property type="nucleotide sequence ID" value="NC_014168.1"/>
</dbReference>
<dbReference type="HOGENOM" id="CLU_046697_0_3_11"/>
<dbReference type="AlphaFoldDB" id="D6Z9S4"/>
<evidence type="ECO:0000313" key="4">
    <source>
        <dbReference type="EMBL" id="ADG96601.1"/>
    </source>
</evidence>
<dbReference type="STRING" id="640132.Srot_0110"/>
<evidence type="ECO:0000256" key="2">
    <source>
        <dbReference type="SAM" id="Phobius"/>
    </source>
</evidence>